<reference evidence="2 3" key="1">
    <citation type="submission" date="2020-01" db="EMBL/GenBank/DDBJ databases">
        <title>Polyphasic characterisation and genomic insights into a novel alkali tolerant bacterium VR-M41.</title>
        <authorList>
            <person name="Vemuluri V.R."/>
        </authorList>
    </citation>
    <scope>NUCLEOTIDE SEQUENCE [LARGE SCALE GENOMIC DNA]</scope>
    <source>
        <strain evidence="2 3">VR-M41</strain>
    </source>
</reference>
<gene>
    <name evidence="2" type="ORF">GYN08_15455</name>
</gene>
<comment type="caution">
    <text evidence="2">The sequence shown here is derived from an EMBL/GenBank/DDBJ whole genome shotgun (WGS) entry which is preliminary data.</text>
</comment>
<keyword evidence="1" id="KW-0472">Membrane</keyword>
<dbReference type="RefSeq" id="WP_166275843.1">
    <property type="nucleotide sequence ID" value="NZ_JAAFGS010000005.1"/>
</dbReference>
<name>A0ABX0FBU9_9BACL</name>
<organism evidence="2 3">
    <name type="scientific">Saccharibacillus alkalitolerans</name>
    <dbReference type="NCBI Taxonomy" id="2705290"/>
    <lineage>
        <taxon>Bacteria</taxon>
        <taxon>Bacillati</taxon>
        <taxon>Bacillota</taxon>
        <taxon>Bacilli</taxon>
        <taxon>Bacillales</taxon>
        <taxon>Paenibacillaceae</taxon>
        <taxon>Saccharibacillus</taxon>
    </lineage>
</organism>
<evidence type="ECO:0000256" key="1">
    <source>
        <dbReference type="SAM" id="Phobius"/>
    </source>
</evidence>
<dbReference type="Proteomes" id="UP000800303">
    <property type="component" value="Unassembled WGS sequence"/>
</dbReference>
<protein>
    <submittedName>
        <fullName evidence="2">Uncharacterized protein</fullName>
    </submittedName>
</protein>
<keyword evidence="1" id="KW-0812">Transmembrane</keyword>
<accession>A0ABX0FBU9</accession>
<feature type="transmembrane region" description="Helical" evidence="1">
    <location>
        <begin position="28"/>
        <end position="47"/>
    </location>
</feature>
<evidence type="ECO:0000313" key="2">
    <source>
        <dbReference type="EMBL" id="NGZ76721.1"/>
    </source>
</evidence>
<dbReference type="EMBL" id="JAAFGS010000005">
    <property type="protein sequence ID" value="NGZ76721.1"/>
    <property type="molecule type" value="Genomic_DNA"/>
</dbReference>
<feature type="transmembrane region" description="Helical" evidence="1">
    <location>
        <begin position="67"/>
        <end position="84"/>
    </location>
</feature>
<proteinExistence type="predicted"/>
<evidence type="ECO:0000313" key="3">
    <source>
        <dbReference type="Proteomes" id="UP000800303"/>
    </source>
</evidence>
<sequence>MPFGLMALPLYNGVWAACLRIPRLAARIASIAFACAVIGVLPAWASFVIWEGPIDGRFFSSELGRAYLVQFTVSGLVFGLGTHFKRRVQK</sequence>
<keyword evidence="3" id="KW-1185">Reference proteome</keyword>
<keyword evidence="1" id="KW-1133">Transmembrane helix</keyword>